<evidence type="ECO:0000259" key="5">
    <source>
        <dbReference type="Pfam" id="PF00171"/>
    </source>
</evidence>
<dbReference type="InterPro" id="IPR016163">
    <property type="entry name" value="Ald_DH_C"/>
</dbReference>
<dbReference type="GO" id="GO:0016620">
    <property type="term" value="F:oxidoreductase activity, acting on the aldehyde or oxo group of donors, NAD or NADP as acceptor"/>
    <property type="evidence" value="ECO:0007669"/>
    <property type="project" value="InterPro"/>
</dbReference>
<accession>A0A5N0V2I1</accession>
<evidence type="ECO:0000313" key="6">
    <source>
        <dbReference type="EMBL" id="KAA9160576.1"/>
    </source>
</evidence>
<evidence type="ECO:0000256" key="2">
    <source>
        <dbReference type="ARBA" id="ARBA00023002"/>
    </source>
</evidence>
<dbReference type="PANTHER" id="PTHR42804">
    <property type="entry name" value="ALDEHYDE DEHYDROGENASE"/>
    <property type="match status" value="1"/>
</dbReference>
<dbReference type="Gene3D" id="3.40.309.10">
    <property type="entry name" value="Aldehyde Dehydrogenase, Chain A, domain 2"/>
    <property type="match status" value="1"/>
</dbReference>
<keyword evidence="7" id="KW-1185">Reference proteome</keyword>
<dbReference type="FunFam" id="3.40.309.10:FF:000009">
    <property type="entry name" value="Aldehyde dehydrogenase A"/>
    <property type="match status" value="1"/>
</dbReference>
<dbReference type="Proteomes" id="UP000319769">
    <property type="component" value="Unassembled WGS sequence"/>
</dbReference>
<comment type="similarity">
    <text evidence="1 4">Belongs to the aldehyde dehydrogenase family.</text>
</comment>
<evidence type="ECO:0000256" key="1">
    <source>
        <dbReference type="ARBA" id="ARBA00009986"/>
    </source>
</evidence>
<comment type="caution">
    <text evidence="6">The sequence shown here is derived from an EMBL/GenBank/DDBJ whole genome shotgun (WGS) entry which is preliminary data.</text>
</comment>
<name>A0A5N0V2I1_9PSEU</name>
<feature type="domain" description="Aldehyde dehydrogenase" evidence="5">
    <location>
        <begin position="7"/>
        <end position="468"/>
    </location>
</feature>
<organism evidence="6 7">
    <name type="scientific">Amycolatopsis acidicola</name>
    <dbReference type="NCBI Taxonomy" id="2596893"/>
    <lineage>
        <taxon>Bacteria</taxon>
        <taxon>Bacillati</taxon>
        <taxon>Actinomycetota</taxon>
        <taxon>Actinomycetes</taxon>
        <taxon>Pseudonocardiales</taxon>
        <taxon>Pseudonocardiaceae</taxon>
        <taxon>Amycolatopsis</taxon>
    </lineage>
</organism>
<proteinExistence type="inferred from homology"/>
<protein>
    <submittedName>
        <fullName evidence="6">Aldehyde dehydrogenase</fullName>
    </submittedName>
</protein>
<dbReference type="InterPro" id="IPR016162">
    <property type="entry name" value="Ald_DH_N"/>
</dbReference>
<dbReference type="FunFam" id="3.40.605.10:FF:000007">
    <property type="entry name" value="NAD/NADP-dependent betaine aldehyde dehydrogenase"/>
    <property type="match status" value="1"/>
</dbReference>
<dbReference type="InterPro" id="IPR029510">
    <property type="entry name" value="Ald_DH_CS_GLU"/>
</dbReference>
<sequence length="476" mass="49936">MYVDSAWTEMDSDESVEVIEAATEKKIGSVSLGNARDVDRAVRAARTALDHGAWGRMSRAERAGLMLGFADELEARAEETATLVSRQNGTPIALSREANGTGPAATLRMYAGLAAEADTEEVRASPNGATIVRREPVGVVGAITPWNYPQTLAVMKIAPALAMGCTVVLKPSPETSLDAFVFGEAAAAAGIPQGVINIVPGSRDTGANLVSHPLVDKIAFTGSTAAGRAIGAECGRLIRPCTLELGGKSASIVLEDADLDVFAAGLGESSFRNNGQTCALQTRILAPRSRYDEVVDVVADFAGKLVLGDPLDPSVTCGPMVSAAHRARVLAHIDGARARGVRLVTGGGRPEDQEHGWFVEPTVFVDVANSDPIAREEVFGPVVAVIPYDDDDDAVGIANDSDYGLGGSVWTSDEARGLEIARRVRTGTIGINHYTLDLGSPFGGMKDSGLGRELGPEALDAYTEYKSVYASARRLS</sequence>
<dbReference type="Pfam" id="PF00171">
    <property type="entry name" value="Aldedh"/>
    <property type="match status" value="1"/>
</dbReference>
<evidence type="ECO:0000313" key="7">
    <source>
        <dbReference type="Proteomes" id="UP000319769"/>
    </source>
</evidence>
<feature type="active site" evidence="3">
    <location>
        <position position="244"/>
    </location>
</feature>
<dbReference type="RefSeq" id="WP_144748235.1">
    <property type="nucleotide sequence ID" value="NZ_VMNW02000021.1"/>
</dbReference>
<dbReference type="AlphaFoldDB" id="A0A5N0V2I1"/>
<dbReference type="OrthoDB" id="6882680at2"/>
<dbReference type="EMBL" id="VMNW02000021">
    <property type="protein sequence ID" value="KAA9160576.1"/>
    <property type="molecule type" value="Genomic_DNA"/>
</dbReference>
<evidence type="ECO:0000256" key="3">
    <source>
        <dbReference type="PROSITE-ProRule" id="PRU10007"/>
    </source>
</evidence>
<keyword evidence="2 4" id="KW-0560">Oxidoreductase</keyword>
<dbReference type="PANTHER" id="PTHR42804:SF1">
    <property type="entry name" value="ALDEHYDE DEHYDROGENASE-RELATED"/>
    <property type="match status" value="1"/>
</dbReference>
<dbReference type="CDD" id="cd07139">
    <property type="entry name" value="ALDH_AldA-Rv0768"/>
    <property type="match status" value="1"/>
</dbReference>
<dbReference type="PROSITE" id="PS00687">
    <property type="entry name" value="ALDEHYDE_DEHYDR_GLU"/>
    <property type="match status" value="1"/>
</dbReference>
<evidence type="ECO:0000256" key="4">
    <source>
        <dbReference type="RuleBase" id="RU003345"/>
    </source>
</evidence>
<gene>
    <name evidence="6" type="ORF">FPZ12_017210</name>
</gene>
<dbReference type="InterPro" id="IPR016161">
    <property type="entry name" value="Ald_DH/histidinol_DH"/>
</dbReference>
<reference evidence="6" key="1">
    <citation type="submission" date="2019-09" db="EMBL/GenBank/DDBJ databases">
        <authorList>
            <person name="Teo W.F.A."/>
            <person name="Duangmal K."/>
        </authorList>
    </citation>
    <scope>NUCLEOTIDE SEQUENCE [LARGE SCALE GENOMIC DNA]</scope>
    <source>
        <strain evidence="6">K81G1</strain>
    </source>
</reference>
<dbReference type="InterPro" id="IPR015590">
    <property type="entry name" value="Aldehyde_DH_dom"/>
</dbReference>
<dbReference type="SUPFAM" id="SSF53720">
    <property type="entry name" value="ALDH-like"/>
    <property type="match status" value="1"/>
</dbReference>
<dbReference type="Gene3D" id="3.40.605.10">
    <property type="entry name" value="Aldehyde Dehydrogenase, Chain A, domain 1"/>
    <property type="match status" value="1"/>
</dbReference>